<dbReference type="OrthoDB" id="3730926at2"/>
<reference evidence="2 3" key="1">
    <citation type="submission" date="2016-05" db="EMBL/GenBank/DDBJ databases">
        <title>Complete genome sequence of Corynebacterium crudilactis, a new Corynebacterium species isolated from raw cow's milk.</title>
        <authorList>
            <person name="Christian R."/>
            <person name="Zimmermann J."/>
            <person name="Lipski A."/>
            <person name="Kalinowski J."/>
        </authorList>
    </citation>
    <scope>NUCLEOTIDE SEQUENCE [LARGE SCALE GENOMIC DNA]</scope>
    <source>
        <strain evidence="2 3">JZ16</strain>
    </source>
</reference>
<sequence length="184" mass="19895">MGDETVLNELRQEIRDLAIRVASLESTTAKEQPDQADSESSIPQTNDDFWALSGLRSRLGEHASTEQGAVTLVGAVTLPTGAPVSWQQTAGTTGLFEIEWEERATAFAALGHPMRLELLRHILSGIHSTAELTSIESLGTTGQLHHHLRQLLSSGWLKQSGRGSYEVPPARVVPLLACIVASDH</sequence>
<organism evidence="2 3">
    <name type="scientific">Corynebacterium crudilactis</name>
    <dbReference type="NCBI Taxonomy" id="1652495"/>
    <lineage>
        <taxon>Bacteria</taxon>
        <taxon>Bacillati</taxon>
        <taxon>Actinomycetota</taxon>
        <taxon>Actinomycetes</taxon>
        <taxon>Mycobacteriales</taxon>
        <taxon>Corynebacteriaceae</taxon>
        <taxon>Corynebacterium</taxon>
    </lineage>
</organism>
<feature type="region of interest" description="Disordered" evidence="1">
    <location>
        <begin position="25"/>
        <end position="45"/>
    </location>
</feature>
<proteinExistence type="predicted"/>
<dbReference type="EMBL" id="CP015622">
    <property type="protein sequence ID" value="ANE05285.1"/>
    <property type="molecule type" value="Genomic_DNA"/>
</dbReference>
<dbReference type="KEGG" id="ccjz:ccrud_05140"/>
<dbReference type="AlphaFoldDB" id="A0A172QX47"/>
<protein>
    <submittedName>
        <fullName evidence="2">ArsR family transcriptional regulator</fullName>
    </submittedName>
</protein>
<dbReference type="STRING" id="1652495.ccrud_05140"/>
<keyword evidence="3" id="KW-1185">Reference proteome</keyword>
<gene>
    <name evidence="2" type="ORF">ccrud_05140</name>
</gene>
<dbReference type="SUPFAM" id="SSF46785">
    <property type="entry name" value="Winged helix' DNA-binding domain"/>
    <property type="match status" value="1"/>
</dbReference>
<dbReference type="InterPro" id="IPR036390">
    <property type="entry name" value="WH_DNA-bd_sf"/>
</dbReference>
<accession>A0A172QX47</accession>
<evidence type="ECO:0000256" key="1">
    <source>
        <dbReference type="SAM" id="MobiDB-lite"/>
    </source>
</evidence>
<dbReference type="Gene3D" id="1.10.10.10">
    <property type="entry name" value="Winged helix-like DNA-binding domain superfamily/Winged helix DNA-binding domain"/>
    <property type="match status" value="1"/>
</dbReference>
<dbReference type="InterPro" id="IPR036388">
    <property type="entry name" value="WH-like_DNA-bd_sf"/>
</dbReference>
<evidence type="ECO:0000313" key="3">
    <source>
        <dbReference type="Proteomes" id="UP000076929"/>
    </source>
</evidence>
<name>A0A172QX47_9CORY</name>
<dbReference type="Proteomes" id="UP000076929">
    <property type="component" value="Chromosome"/>
</dbReference>
<evidence type="ECO:0000313" key="2">
    <source>
        <dbReference type="EMBL" id="ANE05285.1"/>
    </source>
</evidence>